<dbReference type="NCBIfam" id="TIGR00225">
    <property type="entry name" value="prc"/>
    <property type="match status" value="1"/>
</dbReference>
<dbReference type="Pfam" id="PF22694">
    <property type="entry name" value="CtpB_N-like"/>
    <property type="match status" value="1"/>
</dbReference>
<evidence type="ECO:0000313" key="11">
    <source>
        <dbReference type="EMBL" id="KGP73584.1"/>
    </source>
</evidence>
<keyword evidence="2 7" id="KW-0645">Protease</keyword>
<dbReference type="AlphaFoldDB" id="A0A0A2TDE1"/>
<evidence type="ECO:0000256" key="3">
    <source>
        <dbReference type="ARBA" id="ARBA00022801"/>
    </source>
</evidence>
<keyword evidence="9" id="KW-0732">Signal</keyword>
<dbReference type="InterPro" id="IPR036366">
    <property type="entry name" value="PGBDSf"/>
</dbReference>
<dbReference type="Pfam" id="PF01471">
    <property type="entry name" value="PG_binding_1"/>
    <property type="match status" value="1"/>
</dbReference>
<dbReference type="Pfam" id="PF03572">
    <property type="entry name" value="Peptidase_S41"/>
    <property type="match status" value="1"/>
</dbReference>
<feature type="region of interest" description="Disordered" evidence="8">
    <location>
        <begin position="36"/>
        <end position="65"/>
    </location>
</feature>
<dbReference type="SMART" id="SM00245">
    <property type="entry name" value="TSPc"/>
    <property type="match status" value="1"/>
</dbReference>
<comment type="catalytic activity">
    <reaction evidence="5">
        <text>The enzyme shows specific recognition of a C-terminal tripeptide, Xaa-Yaa-Zaa, in which Xaa is preferably Ala or Leu, Yaa is preferably Ala or Tyr, and Zaa is preferably Ala, but then cleaves at a variable distance from the C-terminus. A typical cleavage is -Ala-Ala-|-Arg-Ala-Ala-Lys-Glu-Asn-Tyr-Ala-Leu-Ala-Ala.</text>
        <dbReference type="EC" id="3.4.21.102"/>
    </reaction>
</comment>
<dbReference type="GO" id="GO:0030288">
    <property type="term" value="C:outer membrane-bounded periplasmic space"/>
    <property type="evidence" value="ECO:0007669"/>
    <property type="project" value="TreeGrafter"/>
</dbReference>
<evidence type="ECO:0000256" key="1">
    <source>
        <dbReference type="ARBA" id="ARBA00009179"/>
    </source>
</evidence>
<comment type="similarity">
    <text evidence="1 7">Belongs to the peptidase S41A family.</text>
</comment>
<dbReference type="eggNOG" id="COG0793">
    <property type="taxonomic scope" value="Bacteria"/>
</dbReference>
<evidence type="ECO:0000256" key="8">
    <source>
        <dbReference type="SAM" id="MobiDB-lite"/>
    </source>
</evidence>
<sequence length="506" mass="55560">MNLKRRYLAALLVFSMILGGVATYTAVQFIQTGTGQAQTQSNQEESNKQASTDGEAQSGDESIGDVLDGLKENNDGELSKIDKAYSLIQEKYVKDTESKELIEGAIQGMLDTLEDPYSTYMDKETMEQFNNSISSSFEGIGTEVSMVDGRVTIVSPFKGSPAEEAGLKPKDQIVSVDGESIEGMDLYDAVLKIRGEKGTTVSLEIDRPGVEENLTIDVKRDTIPIETVYSETKEVNGKKAGVLEVTSFSENTAADFNKKLKELESKNIDGLVIDVRGNPGGLFTAAQDILENFIPKGTPYVQIENSDGEKKRYVSNLEEKKGYPIVVLMDEGSASASEILAGAMKEAGDYELVGTNSFGKGTVQQALPMGDGSNLKLTIYKWLTPDGNWIHEEGIKPTVKVELPEFYYTNPVQIDKTLEYDMNNDKIANVQKMLEGLGYDPGRKDGYFSKETQAAVKQFQKENDLKVTGTINEDTGNKLQSSVVTKVQNKENDTQMQKALDVLFSK</sequence>
<dbReference type="CDD" id="cd06782">
    <property type="entry name" value="cpPDZ_CPP-like"/>
    <property type="match status" value="1"/>
</dbReference>
<dbReference type="SUPFAM" id="SSF52096">
    <property type="entry name" value="ClpP/crotonase"/>
    <property type="match status" value="1"/>
</dbReference>
<dbReference type="InterPro" id="IPR036365">
    <property type="entry name" value="PGBD-like_sf"/>
</dbReference>
<keyword evidence="3 7" id="KW-0378">Hydrolase</keyword>
<dbReference type="InterPro" id="IPR029045">
    <property type="entry name" value="ClpP/crotonase-like_dom_sf"/>
</dbReference>
<reference evidence="11 12" key="1">
    <citation type="journal article" date="2015" name="Stand. Genomic Sci.">
        <title>High quality draft genome sequence of the moderately halophilic bacterium Pontibacillus yanchengensis Y32(T) and comparison among Pontibacillus genomes.</title>
        <authorList>
            <person name="Huang J."/>
            <person name="Qiao Z.X."/>
            <person name="Tang J.W."/>
            <person name="Wang G."/>
        </authorList>
    </citation>
    <scope>NUCLEOTIDE SEQUENCE [LARGE SCALE GENOMIC DNA]</scope>
    <source>
        <strain evidence="11 12">Y32</strain>
    </source>
</reference>
<dbReference type="Gene3D" id="3.30.750.44">
    <property type="match status" value="1"/>
</dbReference>
<dbReference type="GO" id="GO:0004252">
    <property type="term" value="F:serine-type endopeptidase activity"/>
    <property type="evidence" value="ECO:0007669"/>
    <property type="project" value="UniProtKB-EC"/>
</dbReference>
<dbReference type="EC" id="3.4.21.102" evidence="6"/>
<feature type="compositionally biased region" description="Polar residues" evidence="8">
    <location>
        <begin position="36"/>
        <end position="55"/>
    </location>
</feature>
<dbReference type="InterPro" id="IPR004447">
    <property type="entry name" value="Peptidase_S41A"/>
</dbReference>
<protein>
    <recommendedName>
        <fullName evidence="6">C-terminal processing peptidase</fullName>
        <ecNumber evidence="6">3.4.21.102</ecNumber>
    </recommendedName>
</protein>
<evidence type="ECO:0000259" key="10">
    <source>
        <dbReference type="PROSITE" id="PS50106"/>
    </source>
</evidence>
<dbReference type="GO" id="GO:0006508">
    <property type="term" value="P:proteolysis"/>
    <property type="evidence" value="ECO:0007669"/>
    <property type="project" value="UniProtKB-KW"/>
</dbReference>
<dbReference type="PANTHER" id="PTHR32060">
    <property type="entry name" value="TAIL-SPECIFIC PROTEASE"/>
    <property type="match status" value="1"/>
</dbReference>
<comment type="caution">
    <text evidence="11">The sequence shown here is derived from an EMBL/GenBank/DDBJ whole genome shotgun (WGS) entry which is preliminary data.</text>
</comment>
<proteinExistence type="inferred from homology"/>
<dbReference type="InterPro" id="IPR005151">
    <property type="entry name" value="Tail-specific_protease"/>
</dbReference>
<organism evidence="11 12">
    <name type="scientific">Pontibacillus yanchengensis Y32</name>
    <dbReference type="NCBI Taxonomy" id="1385514"/>
    <lineage>
        <taxon>Bacteria</taxon>
        <taxon>Bacillati</taxon>
        <taxon>Bacillota</taxon>
        <taxon>Bacilli</taxon>
        <taxon>Bacillales</taxon>
        <taxon>Bacillaceae</taxon>
        <taxon>Pontibacillus</taxon>
    </lineage>
</organism>
<dbReference type="PROSITE" id="PS50106">
    <property type="entry name" value="PDZ"/>
    <property type="match status" value="1"/>
</dbReference>
<dbReference type="SUPFAM" id="SSF50156">
    <property type="entry name" value="PDZ domain-like"/>
    <property type="match status" value="1"/>
</dbReference>
<evidence type="ECO:0000256" key="6">
    <source>
        <dbReference type="ARBA" id="ARBA00066637"/>
    </source>
</evidence>
<gene>
    <name evidence="11" type="ORF">N782_03950</name>
</gene>
<dbReference type="CDD" id="cd07560">
    <property type="entry name" value="Peptidase_S41_CPP"/>
    <property type="match status" value="1"/>
</dbReference>
<dbReference type="SUPFAM" id="SSF47090">
    <property type="entry name" value="PGBD-like"/>
    <property type="match status" value="1"/>
</dbReference>
<dbReference type="EMBL" id="AVBF01000011">
    <property type="protein sequence ID" value="KGP73584.1"/>
    <property type="molecule type" value="Genomic_DNA"/>
</dbReference>
<dbReference type="FunFam" id="2.30.42.10:FF:000063">
    <property type="entry name" value="Peptidase, S41 family"/>
    <property type="match status" value="1"/>
</dbReference>
<dbReference type="PANTHER" id="PTHR32060:SF29">
    <property type="entry name" value="CARBOXY-TERMINAL PROCESSING PROTEASE CTPB"/>
    <property type="match status" value="1"/>
</dbReference>
<evidence type="ECO:0000256" key="2">
    <source>
        <dbReference type="ARBA" id="ARBA00022670"/>
    </source>
</evidence>
<dbReference type="GO" id="GO:0007165">
    <property type="term" value="P:signal transduction"/>
    <property type="evidence" value="ECO:0007669"/>
    <property type="project" value="TreeGrafter"/>
</dbReference>
<dbReference type="InterPro" id="IPR036034">
    <property type="entry name" value="PDZ_sf"/>
</dbReference>
<evidence type="ECO:0000256" key="4">
    <source>
        <dbReference type="ARBA" id="ARBA00022825"/>
    </source>
</evidence>
<dbReference type="FunFam" id="3.30.750.44:FF:000001">
    <property type="entry name" value="S41 family peptidase"/>
    <property type="match status" value="1"/>
</dbReference>
<dbReference type="SMART" id="SM00228">
    <property type="entry name" value="PDZ"/>
    <property type="match status" value="1"/>
</dbReference>
<dbReference type="RefSeq" id="WP_036817374.1">
    <property type="nucleotide sequence ID" value="NZ_AVBF01000011.1"/>
</dbReference>
<keyword evidence="4 7" id="KW-0720">Serine protease</keyword>
<dbReference type="Gene3D" id="3.90.226.10">
    <property type="entry name" value="2-enoyl-CoA Hydratase, Chain A, domain 1"/>
    <property type="match status" value="1"/>
</dbReference>
<evidence type="ECO:0000313" key="12">
    <source>
        <dbReference type="Proteomes" id="UP000030147"/>
    </source>
</evidence>
<dbReference type="Gene3D" id="2.30.42.10">
    <property type="match status" value="1"/>
</dbReference>
<dbReference type="OrthoDB" id="9812068at2"/>
<dbReference type="InterPro" id="IPR055210">
    <property type="entry name" value="CtpA/B_N"/>
</dbReference>
<dbReference type="Pfam" id="PF13180">
    <property type="entry name" value="PDZ_2"/>
    <property type="match status" value="1"/>
</dbReference>
<name>A0A0A2TDE1_9BACI</name>
<dbReference type="STRING" id="1385514.N782_03950"/>
<keyword evidence="12" id="KW-1185">Reference proteome</keyword>
<feature type="signal peptide" evidence="9">
    <location>
        <begin position="1"/>
        <end position="22"/>
    </location>
</feature>
<feature type="chain" id="PRO_5039147268" description="C-terminal processing peptidase" evidence="9">
    <location>
        <begin position="23"/>
        <end position="506"/>
    </location>
</feature>
<accession>A0A0A2TDE1</accession>
<dbReference type="Proteomes" id="UP000030147">
    <property type="component" value="Unassembled WGS sequence"/>
</dbReference>
<evidence type="ECO:0000256" key="7">
    <source>
        <dbReference type="RuleBase" id="RU004404"/>
    </source>
</evidence>
<dbReference type="Gene3D" id="1.10.101.10">
    <property type="entry name" value="PGBD-like superfamily/PGBD"/>
    <property type="match status" value="1"/>
</dbReference>
<dbReference type="InterPro" id="IPR001478">
    <property type="entry name" value="PDZ"/>
</dbReference>
<feature type="domain" description="PDZ" evidence="10">
    <location>
        <begin position="130"/>
        <end position="194"/>
    </location>
</feature>
<evidence type="ECO:0000256" key="5">
    <source>
        <dbReference type="ARBA" id="ARBA00051784"/>
    </source>
</evidence>
<evidence type="ECO:0000256" key="9">
    <source>
        <dbReference type="SAM" id="SignalP"/>
    </source>
</evidence>
<dbReference type="InterPro" id="IPR002477">
    <property type="entry name" value="Peptidoglycan-bd-like"/>
</dbReference>